<comment type="catalytic activity">
    <reaction evidence="11 15">
        <text>ATP + H2O + phospholipidSide 1 = ADP + phosphate + phospholipidSide 2.</text>
        <dbReference type="EC" id="7.6.2.1"/>
    </reaction>
</comment>
<feature type="binding site" evidence="13">
    <location>
        <position position="902"/>
    </location>
    <ligand>
        <name>ATP</name>
        <dbReference type="ChEBI" id="CHEBI:30616"/>
    </ligand>
</feature>
<comment type="caution">
    <text evidence="21">The sequence shown here is derived from an EMBL/GenBank/DDBJ whole genome shotgun (WGS) entry which is preliminary data.</text>
</comment>
<dbReference type="InterPro" id="IPR006539">
    <property type="entry name" value="P-type_ATPase_IV"/>
</dbReference>
<feature type="transmembrane region" description="Helical" evidence="15">
    <location>
        <begin position="318"/>
        <end position="343"/>
    </location>
</feature>
<feature type="binding site" evidence="13">
    <location>
        <position position="693"/>
    </location>
    <ligand>
        <name>ATP</name>
        <dbReference type="ChEBI" id="CHEBI:30616"/>
    </ligand>
</feature>
<feature type="transmembrane region" description="Helical" evidence="15">
    <location>
        <begin position="1100"/>
        <end position="1120"/>
    </location>
</feature>
<evidence type="ECO:0000313" key="19">
    <source>
        <dbReference type="EMBL" id="RWS07627.1"/>
    </source>
</evidence>
<dbReference type="InterPro" id="IPR032630">
    <property type="entry name" value="P_typ_ATPase_c"/>
</dbReference>
<dbReference type="NCBIfam" id="TIGR01652">
    <property type="entry name" value="ATPase-Plipid"/>
    <property type="match status" value="2"/>
</dbReference>
<organism evidence="21 22">
    <name type="scientific">Dinothrombium tinctorium</name>
    <dbReference type="NCBI Taxonomy" id="1965070"/>
    <lineage>
        <taxon>Eukaryota</taxon>
        <taxon>Metazoa</taxon>
        <taxon>Ecdysozoa</taxon>
        <taxon>Arthropoda</taxon>
        <taxon>Chelicerata</taxon>
        <taxon>Arachnida</taxon>
        <taxon>Acari</taxon>
        <taxon>Acariformes</taxon>
        <taxon>Trombidiformes</taxon>
        <taxon>Prostigmata</taxon>
        <taxon>Anystina</taxon>
        <taxon>Parasitengona</taxon>
        <taxon>Trombidioidea</taxon>
        <taxon>Trombidiidae</taxon>
        <taxon>Dinothrombium</taxon>
    </lineage>
</organism>
<dbReference type="STRING" id="1965070.A0A3S3P7Q3"/>
<reference evidence="21 22" key="1">
    <citation type="journal article" date="2018" name="Gigascience">
        <title>Genomes of trombidid mites reveal novel predicted allergens and laterally-transferred genes associated with secondary metabolism.</title>
        <authorList>
            <person name="Dong X."/>
            <person name="Chaisiri K."/>
            <person name="Xia D."/>
            <person name="Armstrong S.D."/>
            <person name="Fang Y."/>
            <person name="Donnelly M.J."/>
            <person name="Kadowaki T."/>
            <person name="McGarry J.W."/>
            <person name="Darby A.C."/>
            <person name="Makepeace B.L."/>
        </authorList>
    </citation>
    <scope>NUCLEOTIDE SEQUENCE [LARGE SCALE GENOMIC DNA]</scope>
    <source>
        <strain evidence="21">UoL-WK</strain>
    </source>
</reference>
<dbReference type="FunFam" id="3.40.50.1000:FF:000001">
    <property type="entry name" value="Phospholipid-transporting ATPase IC"/>
    <property type="match status" value="1"/>
</dbReference>
<feature type="domain" description="P-type ATPase C-terminal" evidence="17">
    <location>
        <begin position="924"/>
        <end position="1169"/>
    </location>
</feature>
<feature type="domain" description="P-type ATPase N-terminal" evidence="16">
    <location>
        <begin position="60"/>
        <end position="113"/>
    </location>
</feature>
<evidence type="ECO:0000256" key="15">
    <source>
        <dbReference type="RuleBase" id="RU362033"/>
    </source>
</evidence>
<accession>A0A3S3P7Q3</accession>
<evidence type="ECO:0000313" key="18">
    <source>
        <dbReference type="EMBL" id="RWS07408.1"/>
    </source>
</evidence>
<dbReference type="Gene3D" id="3.40.1110.10">
    <property type="entry name" value="Calcium-transporting ATPase, cytoplasmic domain N"/>
    <property type="match status" value="2"/>
</dbReference>
<feature type="transmembrane region" description="Helical" evidence="15">
    <location>
        <begin position="1038"/>
        <end position="1060"/>
    </location>
</feature>
<dbReference type="InterPro" id="IPR001757">
    <property type="entry name" value="P_typ_ATPase"/>
</dbReference>
<feature type="transmembrane region" description="Helical" evidence="15">
    <location>
        <begin position="1140"/>
        <end position="1159"/>
    </location>
</feature>
<dbReference type="GO" id="GO:0140326">
    <property type="term" value="F:ATPase-coupled intramembrane lipid transporter activity"/>
    <property type="evidence" value="ECO:0007669"/>
    <property type="project" value="UniProtKB-EC"/>
</dbReference>
<reference evidence="21" key="2">
    <citation type="submission" date="2018-11" db="EMBL/GenBank/DDBJ databases">
        <title>Trombidioid mite genomics.</title>
        <authorList>
            <person name="Dong X."/>
        </authorList>
    </citation>
    <scope>NUCLEOTIDE SEQUENCE</scope>
    <source>
        <strain evidence="21">UoL-WK</strain>
    </source>
</reference>
<dbReference type="EMBL" id="NCKU01003495">
    <property type="protein sequence ID" value="RWS07408.1"/>
    <property type="molecule type" value="Genomic_DNA"/>
</dbReference>
<dbReference type="SUPFAM" id="SSF56784">
    <property type="entry name" value="HAD-like"/>
    <property type="match status" value="1"/>
</dbReference>
<dbReference type="EC" id="7.6.2.1" evidence="15"/>
<dbReference type="InterPro" id="IPR008250">
    <property type="entry name" value="ATPase_P-typ_transduc_dom_A_sf"/>
</dbReference>
<protein>
    <recommendedName>
        <fullName evidence="15">Phospholipid-transporting ATPase</fullName>
        <ecNumber evidence="15">7.6.2.1</ecNumber>
    </recommendedName>
</protein>
<dbReference type="Gene3D" id="2.70.150.10">
    <property type="entry name" value="Calcium-transporting ATPase, cytoplasmic transduction domain A"/>
    <property type="match status" value="1"/>
</dbReference>
<evidence type="ECO:0000259" key="17">
    <source>
        <dbReference type="Pfam" id="PF16212"/>
    </source>
</evidence>
<evidence type="ECO:0000313" key="21">
    <source>
        <dbReference type="EMBL" id="RWS09710.1"/>
    </source>
</evidence>
<keyword evidence="4 14" id="KW-0479">Metal-binding</keyword>
<dbReference type="InterPro" id="IPR023214">
    <property type="entry name" value="HAD_sf"/>
</dbReference>
<evidence type="ECO:0000256" key="6">
    <source>
        <dbReference type="ARBA" id="ARBA00022840"/>
    </source>
</evidence>
<comment type="subcellular location">
    <subcellularLocation>
        <location evidence="1 15">Membrane</location>
        <topology evidence="1 15">Multi-pass membrane protein</topology>
    </subcellularLocation>
</comment>
<evidence type="ECO:0000256" key="7">
    <source>
        <dbReference type="ARBA" id="ARBA00022842"/>
    </source>
</evidence>
<feature type="binding site" evidence="13">
    <location>
        <position position="589"/>
    </location>
    <ligand>
        <name>ATP</name>
        <dbReference type="ChEBI" id="CHEBI:30616"/>
    </ligand>
</feature>
<feature type="binding site" evidence="13">
    <location>
        <position position="432"/>
    </location>
    <ligand>
        <name>ATP</name>
        <dbReference type="ChEBI" id="CHEBI:30616"/>
    </ligand>
</feature>
<dbReference type="NCBIfam" id="TIGR01494">
    <property type="entry name" value="ATPase_P-type"/>
    <property type="match status" value="1"/>
</dbReference>
<feature type="transmembrane region" description="Helical" evidence="15">
    <location>
        <begin position="363"/>
        <end position="386"/>
    </location>
</feature>
<dbReference type="InterPro" id="IPR023298">
    <property type="entry name" value="ATPase_P-typ_TM_dom_sf"/>
</dbReference>
<keyword evidence="6 13" id="KW-0067">ATP-binding</keyword>
<dbReference type="FunFam" id="2.70.150.10:FF:000054">
    <property type="entry name" value="Phospholipid-transporting ATPase"/>
    <property type="match status" value="1"/>
</dbReference>
<evidence type="ECO:0000256" key="12">
    <source>
        <dbReference type="PIRSR" id="PIRSR606539-1"/>
    </source>
</evidence>
<dbReference type="FunFam" id="3.40.50.1000:FF:000130">
    <property type="entry name" value="Phospholipid-transporting ATPase"/>
    <property type="match status" value="1"/>
</dbReference>
<feature type="binding site" evidence="14">
    <location>
        <position position="898"/>
    </location>
    <ligand>
        <name>Mg(2+)</name>
        <dbReference type="ChEBI" id="CHEBI:18420"/>
    </ligand>
</feature>
<dbReference type="InterPro" id="IPR032631">
    <property type="entry name" value="P-type_ATPase_N"/>
</dbReference>
<dbReference type="PRINTS" id="PR00119">
    <property type="entry name" value="CATATPASE"/>
</dbReference>
<evidence type="ECO:0000256" key="8">
    <source>
        <dbReference type="ARBA" id="ARBA00022967"/>
    </source>
</evidence>
<dbReference type="EMBL" id="NCKU01003384">
    <property type="protein sequence ID" value="RWS07627.1"/>
    <property type="molecule type" value="Genomic_DNA"/>
</dbReference>
<dbReference type="Pfam" id="PF16209">
    <property type="entry name" value="PhoLip_ATPase_N"/>
    <property type="match status" value="1"/>
</dbReference>
<feature type="binding site" evidence="13">
    <location>
        <position position="655"/>
    </location>
    <ligand>
        <name>ATP</name>
        <dbReference type="ChEBI" id="CHEBI:30616"/>
    </ligand>
</feature>
<evidence type="ECO:0000256" key="13">
    <source>
        <dbReference type="PIRSR" id="PIRSR606539-2"/>
    </source>
</evidence>
<dbReference type="SFLD" id="SFLDS00003">
    <property type="entry name" value="Haloacid_Dehalogenase"/>
    <property type="match status" value="1"/>
</dbReference>
<evidence type="ECO:0000256" key="5">
    <source>
        <dbReference type="ARBA" id="ARBA00022741"/>
    </source>
</evidence>
<evidence type="ECO:0000313" key="22">
    <source>
        <dbReference type="Proteomes" id="UP000285301"/>
    </source>
</evidence>
<evidence type="ECO:0000259" key="16">
    <source>
        <dbReference type="Pfam" id="PF16209"/>
    </source>
</evidence>
<keyword evidence="5 13" id="KW-0547">Nucleotide-binding</keyword>
<dbReference type="Pfam" id="PF16212">
    <property type="entry name" value="PhoLip_ATPase_C"/>
    <property type="match status" value="1"/>
</dbReference>
<dbReference type="InterPro" id="IPR044492">
    <property type="entry name" value="P_typ_ATPase_HD_dom"/>
</dbReference>
<dbReference type="EMBL" id="NCKU01002387">
    <property type="protein sequence ID" value="RWS09690.1"/>
    <property type="molecule type" value="Genomic_DNA"/>
</dbReference>
<dbReference type="SFLD" id="SFLDG00002">
    <property type="entry name" value="C1.7:_P-type_atpase_like"/>
    <property type="match status" value="1"/>
</dbReference>
<keyword evidence="22" id="KW-1185">Reference proteome</keyword>
<comment type="similarity">
    <text evidence="2 15">Belongs to the cation transport ATPase (P-type) (TC 3.A.3) family. Type IV subfamily.</text>
</comment>
<feature type="binding site" evidence="13">
    <location>
        <position position="773"/>
    </location>
    <ligand>
        <name>ATP</name>
        <dbReference type="ChEBI" id="CHEBI:30616"/>
    </ligand>
</feature>
<feature type="non-terminal residue" evidence="21">
    <location>
        <position position="1195"/>
    </location>
</feature>
<dbReference type="GO" id="GO:0005886">
    <property type="term" value="C:plasma membrane"/>
    <property type="evidence" value="ECO:0007669"/>
    <property type="project" value="TreeGrafter"/>
</dbReference>
<comment type="cofactor">
    <cofactor evidence="14">
        <name>Mg(2+)</name>
        <dbReference type="ChEBI" id="CHEBI:18420"/>
    </cofactor>
</comment>
<evidence type="ECO:0000256" key="3">
    <source>
        <dbReference type="ARBA" id="ARBA00022692"/>
    </source>
</evidence>
<dbReference type="SUPFAM" id="SSF81660">
    <property type="entry name" value="Metal cation-transporting ATPase, ATP-binding domain N"/>
    <property type="match status" value="1"/>
</dbReference>
<keyword evidence="7 14" id="KW-0460">Magnesium</keyword>
<feature type="binding site" evidence="14">
    <location>
        <position position="434"/>
    </location>
    <ligand>
        <name>Mg(2+)</name>
        <dbReference type="ChEBI" id="CHEBI:18420"/>
    </ligand>
</feature>
<dbReference type="PANTHER" id="PTHR24092">
    <property type="entry name" value="PROBABLE PHOSPHOLIPID-TRANSPORTING ATPASE"/>
    <property type="match status" value="1"/>
</dbReference>
<evidence type="ECO:0000256" key="1">
    <source>
        <dbReference type="ARBA" id="ARBA00004141"/>
    </source>
</evidence>
<dbReference type="Gene3D" id="1.20.1110.10">
    <property type="entry name" value="Calcium-transporting ATPase, transmembrane domain"/>
    <property type="match status" value="1"/>
</dbReference>
<dbReference type="SUPFAM" id="SSF81665">
    <property type="entry name" value="Calcium ATPase, transmembrane domain M"/>
    <property type="match status" value="1"/>
</dbReference>
<dbReference type="InterPro" id="IPR023299">
    <property type="entry name" value="ATPase_P-typ_cyto_dom_N"/>
</dbReference>
<feature type="binding site" evidence="13">
    <location>
        <position position="775"/>
    </location>
    <ligand>
        <name>ATP</name>
        <dbReference type="ChEBI" id="CHEBI:30616"/>
    </ligand>
</feature>
<feature type="binding site" evidence="13">
    <location>
        <position position="631"/>
    </location>
    <ligand>
        <name>ATP</name>
        <dbReference type="ChEBI" id="CHEBI:30616"/>
    </ligand>
</feature>
<evidence type="ECO:0000256" key="11">
    <source>
        <dbReference type="ARBA" id="ARBA00034036"/>
    </source>
</evidence>
<keyword evidence="9 15" id="KW-1133">Transmembrane helix</keyword>
<dbReference type="SUPFAM" id="SSF81653">
    <property type="entry name" value="Calcium ATPase, transduction domain A"/>
    <property type="match status" value="1"/>
</dbReference>
<proteinExistence type="inferred from homology"/>
<keyword evidence="3 15" id="KW-0812">Transmembrane</keyword>
<dbReference type="PANTHER" id="PTHR24092:SF218">
    <property type="entry name" value="PHOSPHOLIPID-TRANSPORTING ATPASE"/>
    <property type="match status" value="1"/>
</dbReference>
<sequence>MKKWSSASLEDRLRREKTKSFSFKQFLRSIFNWQAEDKKRTNAKRRIVIPNCRFYGVSNPNAEYAKNEISTTKYTLLTFIPRNFFEQFHRFANIYFLFVQFLNWIPALNAFAKEIQLIPMFFVLFVSALKDIIEDRRRYFADMKVNNRKCKIYVLNQAPPKSEKQYKIKKWKDIRVGDIVHISCNEVIPADILLLKSSDSSKTCYTETMNIDGETYLKQRQAVSITKTFEEIIDSIEIHCDPPNNQIYLFEGNIVDKKQNKTMPLTIENLILRDCVLRNTDYVEGIVLYAGFDTKTMLNNRGPKFKCSKLERMLNKDIVYCIIILVLLCSFGSICHLIWLQGFHEFKNVLFMVDKIFDLKMEIFYSFWSFFIIFQVMVPLSLYVTLELIKLGQIYYINSEDDLFDKESNKRVECRELNIAEDLGQIQYIFSDKTGTLTENDMLFKRCSINGRDYKHDTRSTYGLTIKSIRSLKSLRPVRSRSISSLSKVPIENTELINELNQLALDSRTKRPYRNQAMERLEDFFIVLAICNNVIVSKNPHRDAISEDKSVLTNMKFQSFNRQAASNQSDDILKVQQRGPFYESENPDEIAFVEAAYRYKYFLIQRDNEEMVLSFPSGKLIRYKILKILPFDSERKRMSIIVENLTTKKKVLYCKGADSEIFANLTKNQDQQTQRIVAITKSHVSKYGQEGLRTLCMAKRNLTDEIFNEWLKIHNACETATNDRQRKINESAKMIECDLELLGATGIEDSLQEGVPETIAALRAAGIIIWILTGDKLDTAVNVAFSSRLFSRDMEIISFDTQSESETALKLEKELLNIQQNEEKKVKKIGFENRFKRALVIDGKTFFFLLSKSLQMQFLEFASYFDSALICRATPYQKSLIVSLIREKMKATTLAIGDGANDVSMIQTADVGIGIYGQEGMQAVMASDFSLPKFKFLRRLLLVEGHWCYYRSAKIILHFFYKNSSFVFLLFWYQLYCGFSASVAIDQLYLILYNLLFTSLLPLSFGIYEQYLPSNVLLEQPYLYSNGRNSKVYNTKNFLMAFLEAIYESLIIFYMAYGAYFNSEIGIYEFGTLLVNALVFVHSVHLAFEINSWMYTHVVAFLLSMISFYGFIYIYNLFAIRKTLFKQAFMVIQNTANDPVYWFTLILITFLACAPKLVIKSIMNTIHPSNEFKARVKAKYEAEEEALIEAIEEAP</sequence>
<dbReference type="OrthoDB" id="377733at2759"/>
<evidence type="ECO:0000256" key="4">
    <source>
        <dbReference type="ARBA" id="ARBA00022723"/>
    </source>
</evidence>
<dbReference type="Proteomes" id="UP000285301">
    <property type="component" value="Unassembled WGS sequence"/>
</dbReference>
<dbReference type="InterPro" id="IPR036412">
    <property type="entry name" value="HAD-like_sf"/>
</dbReference>
<keyword evidence="10 15" id="KW-0472">Membrane</keyword>
<feature type="binding site" evidence="13">
    <location>
        <position position="774"/>
    </location>
    <ligand>
        <name>ATP</name>
        <dbReference type="ChEBI" id="CHEBI:30616"/>
    </ligand>
</feature>
<dbReference type="Pfam" id="PF13246">
    <property type="entry name" value="Cation_ATPase"/>
    <property type="match status" value="1"/>
</dbReference>
<feature type="binding site" evidence="14">
    <location>
        <position position="432"/>
    </location>
    <ligand>
        <name>Mg(2+)</name>
        <dbReference type="ChEBI" id="CHEBI:18420"/>
    </ligand>
</feature>
<feature type="active site" description="4-aspartylphosphate intermediate" evidence="12">
    <location>
        <position position="432"/>
    </location>
</feature>
<feature type="binding site" evidence="13">
    <location>
        <position position="901"/>
    </location>
    <ligand>
        <name>ATP</name>
        <dbReference type="ChEBI" id="CHEBI:30616"/>
    </ligand>
</feature>
<feature type="transmembrane region" description="Helical" evidence="15">
    <location>
        <begin position="988"/>
        <end position="1008"/>
    </location>
</feature>
<feature type="binding site" evidence="13">
    <location>
        <position position="872"/>
    </location>
    <ligand>
        <name>ATP</name>
        <dbReference type="ChEBI" id="CHEBI:30616"/>
    </ligand>
</feature>
<dbReference type="SFLD" id="SFLDF00027">
    <property type="entry name" value="p-type_atpase"/>
    <property type="match status" value="1"/>
</dbReference>
<dbReference type="PROSITE" id="PS00154">
    <property type="entry name" value="ATPASE_E1_E2"/>
    <property type="match status" value="1"/>
</dbReference>
<feature type="transmembrane region" description="Helical" evidence="15">
    <location>
        <begin position="1066"/>
        <end position="1088"/>
    </location>
</feature>
<dbReference type="GO" id="GO:0005524">
    <property type="term" value="F:ATP binding"/>
    <property type="evidence" value="ECO:0007669"/>
    <property type="project" value="UniProtKB-UniRule"/>
</dbReference>
<feature type="binding site" evidence="14">
    <location>
        <position position="902"/>
    </location>
    <ligand>
        <name>Mg(2+)</name>
        <dbReference type="ChEBI" id="CHEBI:18420"/>
    </ligand>
</feature>
<dbReference type="GO" id="GO:0000287">
    <property type="term" value="F:magnesium ion binding"/>
    <property type="evidence" value="ECO:0007669"/>
    <property type="project" value="UniProtKB-UniRule"/>
</dbReference>
<dbReference type="EMBL" id="NCKU01002381">
    <property type="protein sequence ID" value="RWS09710.1"/>
    <property type="molecule type" value="Genomic_DNA"/>
</dbReference>
<gene>
    <name evidence="18" type="ORF">B4U79_09201</name>
    <name evidence="21" type="ORF">B4U79_10305</name>
    <name evidence="20" type="ORF">B4U79_11789</name>
    <name evidence="19" type="ORF">B4U79_13333</name>
</gene>
<dbReference type="InterPro" id="IPR018303">
    <property type="entry name" value="ATPase_P-typ_P_site"/>
</dbReference>
<dbReference type="AlphaFoldDB" id="A0A3S3P7Q3"/>
<keyword evidence="8 15" id="KW-1278">Translocase</keyword>
<evidence type="ECO:0000256" key="10">
    <source>
        <dbReference type="ARBA" id="ARBA00023136"/>
    </source>
</evidence>
<name>A0A3S3P7Q3_9ACAR</name>
<feature type="binding site" evidence="13">
    <location>
        <position position="878"/>
    </location>
    <ligand>
        <name>ATP</name>
        <dbReference type="ChEBI" id="CHEBI:30616"/>
    </ligand>
</feature>
<evidence type="ECO:0000256" key="2">
    <source>
        <dbReference type="ARBA" id="ARBA00008109"/>
    </source>
</evidence>
<dbReference type="Gene3D" id="3.40.50.1000">
    <property type="entry name" value="HAD superfamily/HAD-like"/>
    <property type="match status" value="2"/>
</dbReference>
<feature type="binding site" evidence="13">
    <location>
        <position position="433"/>
    </location>
    <ligand>
        <name>ATP</name>
        <dbReference type="ChEBI" id="CHEBI:30616"/>
    </ligand>
</feature>
<feature type="binding site" evidence="13">
    <location>
        <position position="434"/>
    </location>
    <ligand>
        <name>ATP</name>
        <dbReference type="ChEBI" id="CHEBI:30616"/>
    </ligand>
</feature>
<dbReference type="GO" id="GO:0045332">
    <property type="term" value="P:phospholipid translocation"/>
    <property type="evidence" value="ECO:0007669"/>
    <property type="project" value="TreeGrafter"/>
</dbReference>
<dbReference type="GO" id="GO:0016887">
    <property type="term" value="F:ATP hydrolysis activity"/>
    <property type="evidence" value="ECO:0007669"/>
    <property type="project" value="InterPro"/>
</dbReference>
<evidence type="ECO:0000313" key="20">
    <source>
        <dbReference type="EMBL" id="RWS09690.1"/>
    </source>
</evidence>
<evidence type="ECO:0000256" key="9">
    <source>
        <dbReference type="ARBA" id="ARBA00022989"/>
    </source>
</evidence>
<evidence type="ECO:0000256" key="14">
    <source>
        <dbReference type="PIRSR" id="PIRSR606539-3"/>
    </source>
</evidence>